<dbReference type="EMBL" id="KV428353">
    <property type="protein sequence ID" value="KZT32313.1"/>
    <property type="molecule type" value="Genomic_DNA"/>
</dbReference>
<feature type="domain" description="Major facilitator superfamily (MFS) profile" evidence="8">
    <location>
        <begin position="46"/>
        <end position="473"/>
    </location>
</feature>
<dbReference type="GO" id="GO:0016020">
    <property type="term" value="C:membrane"/>
    <property type="evidence" value="ECO:0007669"/>
    <property type="project" value="UniProtKB-SubCell"/>
</dbReference>
<organism evidence="9 10">
    <name type="scientific">Sistotremastrum suecicum HHB10207 ss-3</name>
    <dbReference type="NCBI Taxonomy" id="1314776"/>
    <lineage>
        <taxon>Eukaryota</taxon>
        <taxon>Fungi</taxon>
        <taxon>Dikarya</taxon>
        <taxon>Basidiomycota</taxon>
        <taxon>Agaricomycotina</taxon>
        <taxon>Agaricomycetes</taxon>
        <taxon>Sistotremastrales</taxon>
        <taxon>Sistotremastraceae</taxon>
        <taxon>Sistotremastrum</taxon>
    </lineage>
</organism>
<proteinExistence type="predicted"/>
<keyword evidence="2" id="KW-0813">Transport</keyword>
<evidence type="ECO:0000256" key="5">
    <source>
        <dbReference type="ARBA" id="ARBA00023136"/>
    </source>
</evidence>
<dbReference type="Gene3D" id="1.20.1250.20">
    <property type="entry name" value="MFS general substrate transporter like domains"/>
    <property type="match status" value="1"/>
</dbReference>
<evidence type="ECO:0000256" key="7">
    <source>
        <dbReference type="SAM" id="Phobius"/>
    </source>
</evidence>
<feature type="transmembrane region" description="Helical" evidence="7">
    <location>
        <begin position="201"/>
        <end position="218"/>
    </location>
</feature>
<evidence type="ECO:0000256" key="1">
    <source>
        <dbReference type="ARBA" id="ARBA00004141"/>
    </source>
</evidence>
<feature type="transmembrane region" description="Helical" evidence="7">
    <location>
        <begin position="280"/>
        <end position="302"/>
    </location>
</feature>
<evidence type="ECO:0000313" key="10">
    <source>
        <dbReference type="Proteomes" id="UP000076798"/>
    </source>
</evidence>
<feature type="transmembrane region" description="Helical" evidence="7">
    <location>
        <begin position="371"/>
        <end position="389"/>
    </location>
</feature>
<dbReference type="PANTHER" id="PTHR23504">
    <property type="entry name" value="MAJOR FACILITATOR SUPERFAMILY DOMAIN-CONTAINING PROTEIN 10"/>
    <property type="match status" value="1"/>
</dbReference>
<dbReference type="PROSITE" id="PS50850">
    <property type="entry name" value="MFS"/>
    <property type="match status" value="1"/>
</dbReference>
<reference evidence="9 10" key="1">
    <citation type="journal article" date="2016" name="Mol. Biol. Evol.">
        <title>Comparative Genomics of Early-Diverging Mushroom-Forming Fungi Provides Insights into the Origins of Lignocellulose Decay Capabilities.</title>
        <authorList>
            <person name="Nagy L.G."/>
            <person name="Riley R."/>
            <person name="Tritt A."/>
            <person name="Adam C."/>
            <person name="Daum C."/>
            <person name="Floudas D."/>
            <person name="Sun H."/>
            <person name="Yadav J.S."/>
            <person name="Pangilinan J."/>
            <person name="Larsson K.H."/>
            <person name="Matsuura K."/>
            <person name="Barry K."/>
            <person name="Labutti K."/>
            <person name="Kuo R."/>
            <person name="Ohm R.A."/>
            <person name="Bhattacharya S.S."/>
            <person name="Shirouzu T."/>
            <person name="Yoshinaga Y."/>
            <person name="Martin F.M."/>
            <person name="Grigoriev I.V."/>
            <person name="Hibbett D.S."/>
        </authorList>
    </citation>
    <scope>NUCLEOTIDE SEQUENCE [LARGE SCALE GENOMIC DNA]</scope>
    <source>
        <strain evidence="9 10">HHB10207 ss-3</strain>
    </source>
</reference>
<comment type="subcellular location">
    <subcellularLocation>
        <location evidence="1">Membrane</location>
        <topology evidence="1">Multi-pass membrane protein</topology>
    </subcellularLocation>
</comment>
<keyword evidence="4 7" id="KW-1133">Transmembrane helix</keyword>
<dbReference type="InterPro" id="IPR020846">
    <property type="entry name" value="MFS_dom"/>
</dbReference>
<evidence type="ECO:0000256" key="4">
    <source>
        <dbReference type="ARBA" id="ARBA00022989"/>
    </source>
</evidence>
<feature type="region of interest" description="Disordered" evidence="6">
    <location>
        <begin position="239"/>
        <end position="259"/>
    </location>
</feature>
<keyword evidence="10" id="KW-1185">Reference proteome</keyword>
<feature type="transmembrane region" description="Helical" evidence="7">
    <location>
        <begin position="343"/>
        <end position="365"/>
    </location>
</feature>
<evidence type="ECO:0000256" key="3">
    <source>
        <dbReference type="ARBA" id="ARBA00022692"/>
    </source>
</evidence>
<sequence>MAFTHARHSEATPLLSDLHFKHVDRDEEANQADSRNVDATPLPRAQLLCILLIFMYEPIQIKFENPFINELVLEYGISMGDQKSVAYYTGLVNSSFFFAQCASVFLWCRLSDSVGRRLVIIFGLCASAIATVGFGLSKTFPALLIFRAMTGGMNGNLGILKGMIAEITDESNQAKAFSFTPAVFAFSSIIGPTIGGILSNPLNASYAVIGVLIAVFFLKETSGIKQAPSSQLRTAVAEVTSDQMTGPDNSKSTSARNSATPSITGLLTPRVRAALLNSSLFTFFVYMFGFTLLAFIATPPLYGGMGLSPTEIGIVLSIAGTYEGIFQLGLFPTAIRRLGTTMLFRMIIAGNVVLVACFPLMFHFLKQSGRLSSIVVFLFVLQLSILPFLKMGNGCLSIFLTSAAPTRNSLGGTVGLGQTLDGIMRAIGPSLAGALFAVSIEKNLLGGNFVYLVLMCIVFVLFVASFTLPRVVKRASNE</sequence>
<dbReference type="Pfam" id="PF07690">
    <property type="entry name" value="MFS_1"/>
    <property type="match status" value="1"/>
</dbReference>
<dbReference type="OrthoDB" id="419616at2759"/>
<dbReference type="InterPro" id="IPR036259">
    <property type="entry name" value="MFS_trans_sf"/>
</dbReference>
<protein>
    <submittedName>
        <fullName evidence="9">MFS general substrate transporter</fullName>
    </submittedName>
</protein>
<evidence type="ECO:0000256" key="2">
    <source>
        <dbReference type="ARBA" id="ARBA00022448"/>
    </source>
</evidence>
<evidence type="ECO:0000313" key="9">
    <source>
        <dbReference type="EMBL" id="KZT32313.1"/>
    </source>
</evidence>
<keyword evidence="5 7" id="KW-0472">Membrane</keyword>
<feature type="compositionally biased region" description="Polar residues" evidence="6">
    <location>
        <begin position="240"/>
        <end position="259"/>
    </location>
</feature>
<feature type="transmembrane region" description="Helical" evidence="7">
    <location>
        <begin position="314"/>
        <end position="331"/>
    </location>
</feature>
<dbReference type="PANTHER" id="PTHR23504:SF15">
    <property type="entry name" value="MAJOR FACILITATOR SUPERFAMILY (MFS) PROFILE DOMAIN-CONTAINING PROTEIN"/>
    <property type="match status" value="1"/>
</dbReference>
<evidence type="ECO:0000259" key="8">
    <source>
        <dbReference type="PROSITE" id="PS50850"/>
    </source>
</evidence>
<keyword evidence="3 7" id="KW-0812">Transmembrane</keyword>
<dbReference type="AlphaFoldDB" id="A0A165XLD4"/>
<dbReference type="Proteomes" id="UP000076798">
    <property type="component" value="Unassembled WGS sequence"/>
</dbReference>
<evidence type="ECO:0000256" key="6">
    <source>
        <dbReference type="SAM" id="MobiDB-lite"/>
    </source>
</evidence>
<dbReference type="GO" id="GO:0022857">
    <property type="term" value="F:transmembrane transporter activity"/>
    <property type="evidence" value="ECO:0007669"/>
    <property type="project" value="InterPro"/>
</dbReference>
<gene>
    <name evidence="9" type="ORF">SISSUDRAFT_1133233</name>
</gene>
<dbReference type="InterPro" id="IPR011701">
    <property type="entry name" value="MFS"/>
</dbReference>
<feature type="transmembrane region" description="Helical" evidence="7">
    <location>
        <begin position="449"/>
        <end position="468"/>
    </location>
</feature>
<accession>A0A165XLD4</accession>
<feature type="transmembrane region" description="Helical" evidence="7">
    <location>
        <begin position="85"/>
        <end position="106"/>
    </location>
</feature>
<name>A0A165XLD4_9AGAM</name>
<feature type="transmembrane region" description="Helical" evidence="7">
    <location>
        <begin position="118"/>
        <end position="136"/>
    </location>
</feature>
<dbReference type="SUPFAM" id="SSF103473">
    <property type="entry name" value="MFS general substrate transporter"/>
    <property type="match status" value="1"/>
</dbReference>